<protein>
    <submittedName>
        <fullName evidence="2">Uu.00g066390.m01.CDS01</fullName>
    </submittedName>
</protein>
<organism evidence="2 3">
    <name type="scientific">Anthostomella pinea</name>
    <dbReference type="NCBI Taxonomy" id="933095"/>
    <lineage>
        <taxon>Eukaryota</taxon>
        <taxon>Fungi</taxon>
        <taxon>Dikarya</taxon>
        <taxon>Ascomycota</taxon>
        <taxon>Pezizomycotina</taxon>
        <taxon>Sordariomycetes</taxon>
        <taxon>Xylariomycetidae</taxon>
        <taxon>Xylariales</taxon>
        <taxon>Xylariaceae</taxon>
        <taxon>Anthostomella</taxon>
    </lineage>
</organism>
<comment type="caution">
    <text evidence="2">The sequence shown here is derived from an EMBL/GenBank/DDBJ whole genome shotgun (WGS) entry which is preliminary data.</text>
</comment>
<accession>A0AAI8YN60</accession>
<evidence type="ECO:0000259" key="1">
    <source>
        <dbReference type="Pfam" id="PF07985"/>
    </source>
</evidence>
<dbReference type="InterPro" id="IPR012942">
    <property type="entry name" value="SRR1-like"/>
</dbReference>
<reference evidence="2" key="1">
    <citation type="submission" date="2023-10" db="EMBL/GenBank/DDBJ databases">
        <authorList>
            <person name="Hackl T."/>
        </authorList>
    </citation>
    <scope>NUCLEOTIDE SEQUENCE</scope>
</reference>
<dbReference type="AlphaFoldDB" id="A0AAI8YN60"/>
<dbReference type="PANTHER" id="PTHR42080">
    <property type="entry name" value="SRR1 DOMAIN-CONTAINING PROTEIN"/>
    <property type="match status" value="1"/>
</dbReference>
<sequence>MASLNPPPGTAYRYYHAGSPLFTRDNIQDLEDQINRNDPTFKYQTIDNGVIEAINIVYTNADKRRHQNKKLTIGLEDYRTVTSEHRRPQNHPGSALTEAPLFVNLEEVRDELDYNYDTAAQAFRDSLDNWRQNAKCAALESYISKLDLPPNTCRLHSSREQHAAALTIAGVLKRKLGAPIEIIVQDPVYSTVGKAVLTDHGMKPVDGVGGKAFLDIDSRTFVFTVFPEIPIRQIVADLARPAGMFWHRYNG</sequence>
<gene>
    <name evidence="2" type="ORF">KHLLAP_LOCUS11482</name>
</gene>
<keyword evidence="3" id="KW-1185">Reference proteome</keyword>
<dbReference type="Proteomes" id="UP001295740">
    <property type="component" value="Unassembled WGS sequence"/>
</dbReference>
<evidence type="ECO:0000313" key="2">
    <source>
        <dbReference type="EMBL" id="CAJ2511014.1"/>
    </source>
</evidence>
<evidence type="ECO:0000313" key="3">
    <source>
        <dbReference type="Proteomes" id="UP001295740"/>
    </source>
</evidence>
<dbReference type="Pfam" id="PF07985">
    <property type="entry name" value="SRR1"/>
    <property type="match status" value="1"/>
</dbReference>
<proteinExistence type="predicted"/>
<dbReference type="EMBL" id="CAUWAG010000018">
    <property type="protein sequence ID" value="CAJ2511014.1"/>
    <property type="molecule type" value="Genomic_DNA"/>
</dbReference>
<name>A0AAI8YN60_9PEZI</name>
<feature type="domain" description="SRR1-like" evidence="1">
    <location>
        <begin position="155"/>
        <end position="231"/>
    </location>
</feature>
<dbReference type="PANTHER" id="PTHR42080:SF1">
    <property type="entry name" value="SRR1-LIKE DOMAIN-CONTAINING PROTEIN"/>
    <property type="match status" value="1"/>
</dbReference>